<evidence type="ECO:0000256" key="3">
    <source>
        <dbReference type="ARBA" id="ARBA00022723"/>
    </source>
</evidence>
<accession>I5BR26</accession>
<sequence>MKKDLSNREDVELLVNTFYDKVKANATIGFIFNDIAKVDWKNHLPRMYSFWASILLGKHSFSGNPMDKHIQLSKIAPMTDIEFSEWLNIFAQTTDELFEGEKAEEAKKKSH</sequence>
<dbReference type="GO" id="GO:0020037">
    <property type="term" value="F:heme binding"/>
    <property type="evidence" value="ECO:0007669"/>
    <property type="project" value="InterPro"/>
</dbReference>
<evidence type="ECO:0000256" key="1">
    <source>
        <dbReference type="ARBA" id="ARBA00022448"/>
    </source>
</evidence>
<proteinExistence type="predicted"/>
<keyword evidence="6" id="KW-1185">Reference proteome</keyword>
<protein>
    <submittedName>
        <fullName evidence="5">Sec-independent protein translocase protein TatC</fullName>
    </submittedName>
</protein>
<gene>
    <name evidence="5" type="ORF">A3SI_20102</name>
</gene>
<dbReference type="InterPro" id="IPR012292">
    <property type="entry name" value="Globin/Proto"/>
</dbReference>
<name>I5BR26_9BACT</name>
<reference evidence="5 6" key="1">
    <citation type="submission" date="2012-05" db="EMBL/GenBank/DDBJ databases">
        <title>Genome sequence of Nitritalea halalkaliphila LW7.</title>
        <authorList>
            <person name="Jangir P.K."/>
            <person name="Singh A."/>
            <person name="Shivaji S."/>
            <person name="Sharma R."/>
        </authorList>
    </citation>
    <scope>NUCLEOTIDE SEQUENCE [LARGE SCALE GENOMIC DNA]</scope>
    <source>
        <strain evidence="5 6">LW7</strain>
    </source>
</reference>
<dbReference type="Proteomes" id="UP000005551">
    <property type="component" value="Unassembled WGS sequence"/>
</dbReference>
<evidence type="ECO:0000256" key="4">
    <source>
        <dbReference type="ARBA" id="ARBA00023004"/>
    </source>
</evidence>
<dbReference type="Gene3D" id="1.10.490.10">
    <property type="entry name" value="Globins"/>
    <property type="match status" value="1"/>
</dbReference>
<evidence type="ECO:0000313" key="6">
    <source>
        <dbReference type="Proteomes" id="UP000005551"/>
    </source>
</evidence>
<keyword evidence="3" id="KW-0479">Metal-binding</keyword>
<keyword evidence="2" id="KW-0349">Heme</keyword>
<dbReference type="InterPro" id="IPR001486">
    <property type="entry name" value="Hemoglobin_trunc"/>
</dbReference>
<keyword evidence="4" id="KW-0408">Iron</keyword>
<dbReference type="CDD" id="cd08916">
    <property type="entry name" value="TrHb3_P"/>
    <property type="match status" value="1"/>
</dbReference>
<dbReference type="RefSeq" id="WP_009057776.1">
    <property type="nucleotide sequence ID" value="NZ_AJYA01000104.1"/>
</dbReference>
<dbReference type="EMBL" id="AJYA01000104">
    <property type="protein sequence ID" value="EIM72028.1"/>
    <property type="molecule type" value="Genomic_DNA"/>
</dbReference>
<dbReference type="STRING" id="1189621.A3SI_20102"/>
<dbReference type="InterPro" id="IPR009050">
    <property type="entry name" value="Globin-like_sf"/>
</dbReference>
<dbReference type="GO" id="GO:0019825">
    <property type="term" value="F:oxygen binding"/>
    <property type="evidence" value="ECO:0007669"/>
    <property type="project" value="InterPro"/>
</dbReference>
<dbReference type="AlphaFoldDB" id="I5BR26"/>
<organism evidence="5 6">
    <name type="scientific">Nitritalea halalkaliphila LW7</name>
    <dbReference type="NCBI Taxonomy" id="1189621"/>
    <lineage>
        <taxon>Bacteria</taxon>
        <taxon>Pseudomonadati</taxon>
        <taxon>Bacteroidota</taxon>
        <taxon>Cytophagia</taxon>
        <taxon>Cytophagales</taxon>
        <taxon>Cyclobacteriaceae</taxon>
        <taxon>Nitritalea</taxon>
    </lineage>
</organism>
<comment type="caution">
    <text evidence="5">The sequence shown here is derived from an EMBL/GenBank/DDBJ whole genome shotgun (WGS) entry which is preliminary data.</text>
</comment>
<dbReference type="SUPFAM" id="SSF46458">
    <property type="entry name" value="Globin-like"/>
    <property type="match status" value="1"/>
</dbReference>
<evidence type="ECO:0000313" key="5">
    <source>
        <dbReference type="EMBL" id="EIM72028.1"/>
    </source>
</evidence>
<dbReference type="GO" id="GO:0046872">
    <property type="term" value="F:metal ion binding"/>
    <property type="evidence" value="ECO:0007669"/>
    <property type="project" value="UniProtKB-KW"/>
</dbReference>
<keyword evidence="1" id="KW-0813">Transport</keyword>
<dbReference type="Pfam" id="PF01152">
    <property type="entry name" value="Bac_globin"/>
    <property type="match status" value="1"/>
</dbReference>
<evidence type="ECO:0000256" key="2">
    <source>
        <dbReference type="ARBA" id="ARBA00022617"/>
    </source>
</evidence>